<proteinExistence type="predicted"/>
<accession>A0ABW0J8X3</accession>
<dbReference type="RefSeq" id="WP_377711538.1">
    <property type="nucleotide sequence ID" value="NZ_JBHSMP010000013.1"/>
</dbReference>
<dbReference type="EMBL" id="JBHSMP010000013">
    <property type="protein sequence ID" value="MFC5429483.1"/>
    <property type="molecule type" value="Genomic_DNA"/>
</dbReference>
<sequence>MAFNGKIAALTRKLRTSKVPHYDVFYYLRGVPSAELKRTLRDLRAALQDESIIFGVPFPKEFGELIDWTHLFKAEPARDLIVAAAELSLFANEINQFVSMQREFERSVLGKNYQKAETILANIERRFGVSLWLLESRIATLELYRGVEEQKRYMNLLLDDPTINPACKTLIYMLSVKAERNVTGERYMATLGGKVKFQSTRYIPAHYFYFHLSFYSLNQPDVDLHTVLLFERGSSIVDRYLTFVRICQLVVTGYSSDVSAGLTAALGFLENFNDYQLVNIRLAARRRCDKNYLPDERRERSAQQFLNILDLYTSGHYDELLNHQIDDVGDSELASLFDVAVRAYVRSSPPATGDFLNAFQLLVEPYSVVLEKSTSDATPYEQMLKIAQMFSKSGFSAGVYSKLLVELSDAGKRREWDIQAFAELNGSPFSPKLLNTYLDGTKTSQRSTVSPLIAKSLTYQFLRSVDFGEDDSSFDEARIPPARLLRYRALQAISKGNISEAEIGLRQVLSIGDLLDKQDAAVLIITALLNADRIGDATKETASILTDHTNWYPRIPLIGVLERIESAPRDQRRQLRQNLSVSVCYGLYSMFYGAEKDDIKTISVEEFLVETKTYRPSNIKNIDLKIPVRILIFFLYHVCKIDTLDSHIEYSSTLEVENERIRILLWLIEIDERQKSQYTDEIAAIAQKQLLRKGVETIDKSKIYVDVEGVKATISKDLSDLYLRFQSLPDHGGSNVSDIVLQLADTLSSAGGGLVKFRVPRNERLAALRDLYIAVRDRFVSSNEYGLDVYLSVGIRHGTLSGQLRSVFEAEHLVTQKDDKGNYVLNEYWLQELSLDETSRPREYATIRDLLCEFSAFADSHIGILRNSWIQIRTEDRNPTGLFDFRISNDEIVELNKRIESDMDVNEATDLMIQELWRKTDQSLTRIRTLLTSNFKSTFTQEIDARLASLSEVQKDADVQRLRNAFITARTTFQNEADDIAAWFTRGSKLSTTPYALSYAMDVALEMVKRCYPQRTLLLEQKLRVDPQLSGETLTGMVNVLFFAFDNIMEHCGSAANPEASLMCSVSAHSLLLVIDSNIYRDVNLNEENQRLSDLRSVIEKATTSDRVRREGGTGLLKIAKTIRTDFHSELGIEFGYQSEGVFRLSLNITGGKVFHEHSGD</sequence>
<dbReference type="Proteomes" id="UP001596103">
    <property type="component" value="Unassembled WGS sequence"/>
</dbReference>
<gene>
    <name evidence="1" type="ORF">ACFPTO_11830</name>
</gene>
<evidence type="ECO:0000313" key="1">
    <source>
        <dbReference type="EMBL" id="MFC5429483.1"/>
    </source>
</evidence>
<name>A0ABW0J8X3_9BURK</name>
<keyword evidence="2" id="KW-1185">Reference proteome</keyword>
<evidence type="ECO:0008006" key="3">
    <source>
        <dbReference type="Google" id="ProtNLM"/>
    </source>
</evidence>
<protein>
    <recommendedName>
        <fullName evidence="3">ATP-binding protein</fullName>
    </recommendedName>
</protein>
<organism evidence="1 2">
    <name type="scientific">Paraburkholderia denitrificans</name>
    <dbReference type="NCBI Taxonomy" id="694025"/>
    <lineage>
        <taxon>Bacteria</taxon>
        <taxon>Pseudomonadati</taxon>
        <taxon>Pseudomonadota</taxon>
        <taxon>Betaproteobacteria</taxon>
        <taxon>Burkholderiales</taxon>
        <taxon>Burkholderiaceae</taxon>
        <taxon>Paraburkholderia</taxon>
    </lineage>
</organism>
<evidence type="ECO:0000313" key="2">
    <source>
        <dbReference type="Proteomes" id="UP001596103"/>
    </source>
</evidence>
<reference evidence="2" key="1">
    <citation type="journal article" date="2019" name="Int. J. Syst. Evol. Microbiol.">
        <title>The Global Catalogue of Microorganisms (GCM) 10K type strain sequencing project: providing services to taxonomists for standard genome sequencing and annotation.</title>
        <authorList>
            <consortium name="The Broad Institute Genomics Platform"/>
            <consortium name="The Broad Institute Genome Sequencing Center for Infectious Disease"/>
            <person name="Wu L."/>
            <person name="Ma J."/>
        </authorList>
    </citation>
    <scope>NUCLEOTIDE SEQUENCE [LARGE SCALE GENOMIC DNA]</scope>
    <source>
        <strain evidence="2">CCUG 56042</strain>
    </source>
</reference>
<comment type="caution">
    <text evidence="1">The sequence shown here is derived from an EMBL/GenBank/DDBJ whole genome shotgun (WGS) entry which is preliminary data.</text>
</comment>